<protein>
    <submittedName>
        <fullName evidence="1">DUF4357 domain-containing protein</fullName>
    </submittedName>
</protein>
<dbReference type="AlphaFoldDB" id="A0A7X3FPG5"/>
<accession>A0A7X3FPG5</accession>
<dbReference type="Proteomes" id="UP000438106">
    <property type="component" value="Unassembled WGS sequence"/>
</dbReference>
<keyword evidence="2" id="KW-1185">Reference proteome</keyword>
<dbReference type="RefSeq" id="WP_157288998.1">
    <property type="nucleotide sequence ID" value="NZ_WQRF01000001.1"/>
</dbReference>
<gene>
    <name evidence="1" type="ORF">GO014_02530</name>
</gene>
<sequence>MADAILGADAPARKLASSDFPHTRQMMALEGLVADPHIDLDSQIAILAAIDETGSASLGDLMALLPDHPSPGQAIMALIREGALVITSSGLIDAHSQVARRVNPPLRQKASTSEAPKKGVQHLKVIAPEPDIFFASGIDRTYFVKEPRLRQKGIYLALYGSAVYVGRSGDTACRIAWGAHLRRNGLPNRIIAAVDKHQVLDDAQARVAERLAARMVNKHPGLTLLNNAFPAGDRLASGPYAATDRFVTSFFERVERAGLLEPTTPNCMPTEPIEGAPNEVEEDQLLTMESCGVTARARIEDGKFWVLAGSQVRLDPVPSAGSAALKDRQDLLHDGGLVHKGDHLVLTVDVGFDTPSGAANFVAGSRVKPEHWRPLAEAQGIGPRA</sequence>
<comment type="caution">
    <text evidence="1">The sequence shown here is derived from an EMBL/GenBank/DDBJ whole genome shotgun (WGS) entry which is preliminary data.</text>
</comment>
<organism evidence="1 2">
    <name type="scientific">Devosia marina</name>
    <dbReference type="NCBI Taxonomy" id="2683198"/>
    <lineage>
        <taxon>Bacteria</taxon>
        <taxon>Pseudomonadati</taxon>
        <taxon>Pseudomonadota</taxon>
        <taxon>Alphaproteobacteria</taxon>
        <taxon>Hyphomicrobiales</taxon>
        <taxon>Devosiaceae</taxon>
        <taxon>Devosia</taxon>
    </lineage>
</organism>
<reference evidence="1 2" key="1">
    <citation type="submission" date="2019-12" db="EMBL/GenBank/DDBJ databases">
        <title>Devosia maris sp. nov., isolated from the deep seawater.</title>
        <authorList>
            <person name="Liu Y."/>
        </authorList>
    </citation>
    <scope>NUCLEOTIDE SEQUENCE [LARGE SCALE GENOMIC DNA]</scope>
    <source>
        <strain evidence="1 2">L53-10-65</strain>
    </source>
</reference>
<evidence type="ECO:0000313" key="1">
    <source>
        <dbReference type="EMBL" id="MVS97907.1"/>
    </source>
</evidence>
<name>A0A7X3FPG5_9HYPH</name>
<proteinExistence type="predicted"/>
<dbReference type="EMBL" id="WQRF01000001">
    <property type="protein sequence ID" value="MVS97907.1"/>
    <property type="molecule type" value="Genomic_DNA"/>
</dbReference>
<evidence type="ECO:0000313" key="2">
    <source>
        <dbReference type="Proteomes" id="UP000438106"/>
    </source>
</evidence>